<dbReference type="InterPro" id="IPR000159">
    <property type="entry name" value="RA_dom"/>
</dbReference>
<feature type="compositionally biased region" description="Low complexity" evidence="6">
    <location>
        <begin position="1215"/>
        <end position="1226"/>
    </location>
</feature>
<feature type="domain" description="RING-type" evidence="8">
    <location>
        <begin position="545"/>
        <end position="586"/>
    </location>
</feature>
<feature type="region of interest" description="Disordered" evidence="6">
    <location>
        <begin position="410"/>
        <end position="480"/>
    </location>
</feature>
<evidence type="ECO:0000256" key="3">
    <source>
        <dbReference type="ARBA" id="ARBA00022833"/>
    </source>
</evidence>
<feature type="region of interest" description="Disordered" evidence="6">
    <location>
        <begin position="1253"/>
        <end position="1676"/>
    </location>
</feature>
<dbReference type="SMART" id="SM00184">
    <property type="entry name" value="RING"/>
    <property type="match status" value="2"/>
</dbReference>
<feature type="compositionally biased region" description="Low complexity" evidence="6">
    <location>
        <begin position="1525"/>
        <end position="1534"/>
    </location>
</feature>
<dbReference type="Pfam" id="PF23030">
    <property type="entry name" value="SCAF11-like_C"/>
    <property type="match status" value="1"/>
</dbReference>
<feature type="compositionally biased region" description="Basic residues" evidence="6">
    <location>
        <begin position="1537"/>
        <end position="1552"/>
    </location>
</feature>
<evidence type="ECO:0000256" key="5">
    <source>
        <dbReference type="SAM" id="Coils"/>
    </source>
</evidence>
<proteinExistence type="predicted"/>
<feature type="compositionally biased region" description="Basic and acidic residues" evidence="6">
    <location>
        <begin position="153"/>
        <end position="163"/>
    </location>
</feature>
<dbReference type="InterPro" id="IPR029071">
    <property type="entry name" value="Ubiquitin-like_domsf"/>
</dbReference>
<evidence type="ECO:0000256" key="1">
    <source>
        <dbReference type="ARBA" id="ARBA00022723"/>
    </source>
</evidence>
<gene>
    <name evidence="10" type="ORF">EOD39_3997</name>
</gene>
<dbReference type="InterPro" id="IPR019787">
    <property type="entry name" value="Znf_PHD-finger"/>
</dbReference>
<dbReference type="CDD" id="cd16135">
    <property type="entry name" value="RA_RASSF7"/>
    <property type="match status" value="1"/>
</dbReference>
<dbReference type="Gene3D" id="3.30.40.10">
    <property type="entry name" value="Zinc/RING finger domain, C3HC4 (zinc finger)"/>
    <property type="match status" value="2"/>
</dbReference>
<dbReference type="InterPro" id="IPR011011">
    <property type="entry name" value="Znf_FYVE_PHD"/>
</dbReference>
<dbReference type="Gene3D" id="3.10.20.90">
    <property type="entry name" value="Phosphatidylinositol 3-kinase Catalytic Subunit, Chain A, domain 1"/>
    <property type="match status" value="1"/>
</dbReference>
<feature type="compositionally biased region" description="Basic and acidic residues" evidence="6">
    <location>
        <begin position="1256"/>
        <end position="1287"/>
    </location>
</feature>
<feature type="compositionally biased region" description="Basic and acidic residues" evidence="6">
    <location>
        <begin position="1611"/>
        <end position="1638"/>
    </location>
</feature>
<dbReference type="GO" id="GO:0008270">
    <property type="term" value="F:zinc ion binding"/>
    <property type="evidence" value="ECO:0007669"/>
    <property type="project" value="UniProtKB-KW"/>
</dbReference>
<feature type="compositionally biased region" description="Polar residues" evidence="6">
    <location>
        <begin position="1098"/>
        <end position="1120"/>
    </location>
</feature>
<evidence type="ECO:0008006" key="12">
    <source>
        <dbReference type="Google" id="ProtNLM"/>
    </source>
</evidence>
<dbReference type="Proteomes" id="UP000289886">
    <property type="component" value="Unassembled WGS sequence"/>
</dbReference>
<dbReference type="SUPFAM" id="SSF57903">
    <property type="entry name" value="FYVE/PHD zinc finger"/>
    <property type="match status" value="1"/>
</dbReference>
<feature type="compositionally biased region" description="Polar residues" evidence="6">
    <location>
        <begin position="1457"/>
        <end position="1468"/>
    </location>
</feature>
<feature type="compositionally biased region" description="Basic and acidic residues" evidence="6">
    <location>
        <begin position="1555"/>
        <end position="1574"/>
    </location>
</feature>
<feature type="coiled-coil region" evidence="5">
    <location>
        <begin position="369"/>
        <end position="403"/>
    </location>
</feature>
<feature type="compositionally biased region" description="Low complexity" evidence="6">
    <location>
        <begin position="793"/>
        <end position="810"/>
    </location>
</feature>
<feature type="compositionally biased region" description="Polar residues" evidence="6">
    <location>
        <begin position="463"/>
        <end position="474"/>
    </location>
</feature>
<keyword evidence="1" id="KW-0479">Metal-binding</keyword>
<dbReference type="InterPro" id="IPR001965">
    <property type="entry name" value="Znf_PHD"/>
</dbReference>
<evidence type="ECO:0000256" key="4">
    <source>
        <dbReference type="PROSITE-ProRule" id="PRU00175"/>
    </source>
</evidence>
<dbReference type="PANTHER" id="PTHR12618:SF20">
    <property type="entry name" value="PHD AND RING FINGER DOMAIN-CONTAINING PROTEIN 1"/>
    <property type="match status" value="1"/>
</dbReference>
<dbReference type="Pfam" id="PF00788">
    <property type="entry name" value="RA"/>
    <property type="match status" value="1"/>
</dbReference>
<feature type="compositionally biased region" description="Basic and acidic residues" evidence="6">
    <location>
        <begin position="1440"/>
        <end position="1456"/>
    </location>
</feature>
<dbReference type="PROSITE" id="PS50200">
    <property type="entry name" value="RA"/>
    <property type="match status" value="1"/>
</dbReference>
<name>A0A444UKA8_ACIRT</name>
<sequence>MGSRLTECGPNGTWLIHKLKLSIINPQVSDYDGLEPLSGVAVVMELKVWVDGIMRVVCGLSEQTSCQEVVIALAQAIGQTGRYVLIQKLRDTERQLLANEKPLEFLANCGQYANDVQFILRRTGPSTSERPSSSKDTQPPERTFVKASLPVKNRAEGTELPKRREPKKSMTFSLGPMGTGDLSPRSKFKQHRQNGGDSRDTRDQASPVAHVSKEDIFKKMLLQQEQLHALESQMKSLESEIHSWERPTEKDLEDELSLLELTVKKNGVELEEGEFWESELQIEQESEQAMQRHLNDLHKALQDCAHKLSNFSSKSESLERNIQLDSAEWTKKSKSASRLSHTDPEEALARMKDEIEAKIKLSIELETYLSVTERAVQEAERILQMKEQEQEELNKELRQCNLQQFIQQTGTPVTAQHPHSEHAEQPDIPAEPLPYSHTNGGSPIPNTDSPPRPTAKQFLGNPRNLQNPLVSSLNPEAMDDEDSQDELINKNAYLGKGKRQSASILSDEDAEEDEIEGAEKELEGAVGGTEAKFVGLSSDEDAENCPICLNTFQEQALGTPESCAHYFCLDCILEWSKNANSCPVDRIIYTNICMRSCFGGKILKKIPVQNHAAANELAEEDHTQCEVCGRSDREDRLLLCDGCDAGYHMECLNPPLNAVPVEEWFCPECAVQNASHGAAVAVEEVSEEEVAALVADAVPTTSRLRTNTGRTRAIARTRQSERVRATVNRNRIRITQAQTAQHVPRYLMESSMLDDTINSVVAGLNTAVYIRPLTPRAGTTRRRRRAKRRKTTKPQWKTTKTGTTKSTTGKGTKRRKRRIKRRRSKKERVRKDTTARSRIAKNLGIGKPLHGLSIPSVYRQVDASLGGMSAPTEQPASSLSPVEVKRKGLSQSALRSHQPVARPISIGLSRGGLSIPEAEAVAEAAPVPDLLGSILSGQSMLLMDSSDVLINRDGSLKAKNPVVTSLTTSLKRSGSRDGETSIEIYSGHSSLSGTSAISSRGETEMLDLNVNSRPSTSSLFGSFGAPGSHSLPSTPKPSSQPESLFSSSPTTSVTVSIRPKTLVTPRPNMSHSIADSRGTALKTGGNSIENASARRAMSTVQSSSKNTNGNSELHSKSSTGVVRRNPPKPVWLDVSELPRIPKIKRENAGDSQPSGSRNNDIPDSCMNRLMGNGDGDKTADQGSLRGDKSRSETSERQRHGAGGSTSTNYSGHARSVSYSSQGSTGSTVSFRINTSGNLWHCRRLANTGAFSNPLKSADDSHQNSSKEKCHLFPSHSEKKEKNIKNEMYDPFDPTGSDSSSSGSISDIFQSPSSESETASCSVQDSASQEQELQTASLLASRHHDNAEKLQVKDMDLEGGSDLEEPDVLPCTDASMSSGDGVKKEHVCLGSSNDPLPDGGKGDTSDKANSTDEEIFSKMSSKVHQKEAHSHSRSSSTSSTRSEKKFKNRKPVCEELKSSATSRLGSQSAHSKKQSCKSGDRRTSKDCSRSSSSEATKKALTKGKSKEKKAKRSRSRSRDRRRSRSRSASSSSGVSERWKKRRRSRSKERRHSHCSSPERAEKKKPKREISYERYNSKGRVSILKDRKQRKSSSRSRSRERKKGRSRSQSPPRSKEQGRSRSKERTQRSRSRSIEKKCADSGDLSQSVQEKGEKSLQKASKSSASSSTKKVGTSSIVVVKDEQGIPESAPQIMEICIKDSVGLESKVKSELVWSEEAILSENQVSSKINVDIVCTHTVTKDKTSELKIGNVTQEAFQKPESFGKVKIEEIKLEGDVLNTLDFIKSNEGEEPKLTSSSVSSEGPELKVEQEAVKPESEPSAVIAGSKSKDLVKRVTWNLQEVDQSSSSKTAKIPLYKMQRRSKEGTWKAPDHSQALNQVQLNEPPPTNYMVPQTMFSGVDPSQDSSQTMPLASTVPPDSPSCAPISLSHVSSFAGQTFPPELNVQAGVLELGLKTPTGKEEAKMSKSRHAADKAKNEEYMKKLHMQERAVEEVKLAIKPFYQKRDITKEEYKDILRKAVQKVCHSKSGEINPVKVSNLVKAYVDKYKHARKHSEESVGSSYRTETNHEALDS</sequence>
<dbReference type="Pfam" id="PF13639">
    <property type="entry name" value="zf-RING_2"/>
    <property type="match status" value="1"/>
</dbReference>
<feature type="compositionally biased region" description="Basic residues" evidence="6">
    <location>
        <begin position="811"/>
        <end position="828"/>
    </location>
</feature>
<keyword evidence="2 4" id="KW-0863">Zinc-finger</keyword>
<feature type="region of interest" description="Disordered" evidence="6">
    <location>
        <begin position="2046"/>
        <end position="2069"/>
    </location>
</feature>
<dbReference type="InterPro" id="IPR057031">
    <property type="entry name" value="SFR19-like_C"/>
</dbReference>
<evidence type="ECO:0000259" key="7">
    <source>
        <dbReference type="PROSITE" id="PS50016"/>
    </source>
</evidence>
<organism evidence="10 11">
    <name type="scientific">Acipenser ruthenus</name>
    <name type="common">Sterlet sturgeon</name>
    <dbReference type="NCBI Taxonomy" id="7906"/>
    <lineage>
        <taxon>Eukaryota</taxon>
        <taxon>Metazoa</taxon>
        <taxon>Chordata</taxon>
        <taxon>Craniata</taxon>
        <taxon>Vertebrata</taxon>
        <taxon>Euteleostomi</taxon>
        <taxon>Actinopterygii</taxon>
        <taxon>Chondrostei</taxon>
        <taxon>Acipenseriformes</taxon>
        <taxon>Acipenseridae</taxon>
        <taxon>Acipenser</taxon>
    </lineage>
</organism>
<feature type="compositionally biased region" description="Basic and acidic residues" evidence="6">
    <location>
        <begin position="1801"/>
        <end position="1814"/>
    </location>
</feature>
<dbReference type="SUPFAM" id="SSF54236">
    <property type="entry name" value="Ubiquitin-like"/>
    <property type="match status" value="1"/>
</dbReference>
<feature type="compositionally biased region" description="Basic residues" evidence="6">
    <location>
        <begin position="779"/>
        <end position="792"/>
    </location>
</feature>
<dbReference type="Pfam" id="PF00628">
    <property type="entry name" value="PHD"/>
    <property type="match status" value="1"/>
</dbReference>
<protein>
    <recommendedName>
        <fullName evidence="12">PHD and RING finger domain-containing protein 1</fullName>
    </recommendedName>
</protein>
<dbReference type="PROSITE" id="PS50089">
    <property type="entry name" value="ZF_RING_2"/>
    <property type="match status" value="1"/>
</dbReference>
<feature type="compositionally biased region" description="Polar residues" evidence="6">
    <location>
        <begin position="436"/>
        <end position="447"/>
    </location>
</feature>
<dbReference type="InterPro" id="IPR033631">
    <property type="entry name" value="RASSF7_RA"/>
</dbReference>
<reference evidence="10 11" key="1">
    <citation type="submission" date="2019-01" db="EMBL/GenBank/DDBJ databases">
        <title>Draft Genome and Complete Hox-Cluster Characterization of the Sterlet Sturgeon (Acipenser ruthenus).</title>
        <authorList>
            <person name="Wei Q."/>
        </authorList>
    </citation>
    <scope>NUCLEOTIDE SEQUENCE [LARGE SCALE GENOMIC DNA]</scope>
    <source>
        <strain evidence="10">WHYD16114868_AA</strain>
        <tissue evidence="10">Blood</tissue>
    </source>
</reference>
<comment type="caution">
    <text evidence="10">The sequence shown here is derived from an EMBL/GenBank/DDBJ whole genome shotgun (WGS) entry which is preliminary data.</text>
</comment>
<feature type="compositionally biased region" description="Basic residues" evidence="6">
    <location>
        <begin position="1498"/>
        <end position="1524"/>
    </location>
</feature>
<feature type="compositionally biased region" description="Low complexity" evidence="6">
    <location>
        <begin position="1655"/>
        <end position="1676"/>
    </location>
</feature>
<dbReference type="InterPro" id="IPR013083">
    <property type="entry name" value="Znf_RING/FYVE/PHD"/>
</dbReference>
<feature type="compositionally biased region" description="Low complexity" evidence="6">
    <location>
        <begin position="1295"/>
        <end position="1321"/>
    </location>
</feature>
<feature type="region of interest" description="Disordered" evidence="6">
    <location>
        <begin position="774"/>
        <end position="842"/>
    </location>
</feature>
<feature type="region of interest" description="Disordered" evidence="6">
    <location>
        <begin position="1786"/>
        <end position="1822"/>
    </location>
</feature>
<feature type="region of interest" description="Disordered" evidence="6">
    <location>
        <begin position="1017"/>
        <end position="1226"/>
    </location>
</feature>
<feature type="domain" description="Ras-associating" evidence="9">
    <location>
        <begin position="46"/>
        <end position="125"/>
    </location>
</feature>
<evidence type="ECO:0000313" key="11">
    <source>
        <dbReference type="Proteomes" id="UP000289886"/>
    </source>
</evidence>
<accession>A0A444UKA8</accession>
<dbReference type="InterPro" id="IPR047157">
    <property type="entry name" value="PHRF1/Atg35"/>
</dbReference>
<feature type="compositionally biased region" description="Basic residues" evidence="6">
    <location>
        <begin position="1585"/>
        <end position="1604"/>
    </location>
</feature>
<dbReference type="EMBL" id="SCEB01214388">
    <property type="protein sequence ID" value="RXM35616.1"/>
    <property type="molecule type" value="Genomic_DNA"/>
</dbReference>
<dbReference type="InterPro" id="IPR019786">
    <property type="entry name" value="Zinc_finger_PHD-type_CS"/>
</dbReference>
<feature type="compositionally biased region" description="Polar residues" evidence="6">
    <location>
        <begin position="1149"/>
        <end position="1161"/>
    </location>
</feature>
<feature type="region of interest" description="Disordered" evidence="6">
    <location>
        <begin position="123"/>
        <end position="209"/>
    </location>
</feature>
<dbReference type="InterPro" id="IPR001841">
    <property type="entry name" value="Znf_RING"/>
</dbReference>
<evidence type="ECO:0000313" key="10">
    <source>
        <dbReference type="EMBL" id="RXM35616.1"/>
    </source>
</evidence>
<evidence type="ECO:0000259" key="9">
    <source>
        <dbReference type="PROSITE" id="PS50200"/>
    </source>
</evidence>
<feature type="compositionally biased region" description="Polar residues" evidence="6">
    <location>
        <begin position="1887"/>
        <end position="1908"/>
    </location>
</feature>
<dbReference type="PROSITE" id="PS50016">
    <property type="entry name" value="ZF_PHD_2"/>
    <property type="match status" value="1"/>
</dbReference>
<keyword evidence="11" id="KW-1185">Reference proteome</keyword>
<evidence type="ECO:0000259" key="8">
    <source>
        <dbReference type="PROSITE" id="PS50089"/>
    </source>
</evidence>
<dbReference type="PROSITE" id="PS01359">
    <property type="entry name" value="ZF_PHD_1"/>
    <property type="match status" value="1"/>
</dbReference>
<feature type="compositionally biased region" description="Basic and acidic residues" evidence="6">
    <location>
        <begin position="1477"/>
        <end position="1487"/>
    </location>
</feature>
<feature type="compositionally biased region" description="Acidic residues" evidence="6">
    <location>
        <begin position="1356"/>
        <end position="1366"/>
    </location>
</feature>
<keyword evidence="5" id="KW-0175">Coiled coil</keyword>
<feature type="compositionally biased region" description="Basic and acidic residues" evidence="6">
    <location>
        <begin position="1341"/>
        <end position="1355"/>
    </location>
</feature>
<dbReference type="CDD" id="cd15536">
    <property type="entry name" value="PHD_PHRF1"/>
    <property type="match status" value="1"/>
</dbReference>
<feature type="domain" description="PHD-type" evidence="7">
    <location>
        <begin position="622"/>
        <end position="672"/>
    </location>
</feature>
<feature type="compositionally biased region" description="Basic and acidic residues" evidence="6">
    <location>
        <begin position="1399"/>
        <end position="1409"/>
    </location>
</feature>
<dbReference type="PROSITE" id="PS00518">
    <property type="entry name" value="ZF_RING_1"/>
    <property type="match status" value="1"/>
</dbReference>
<evidence type="ECO:0000256" key="6">
    <source>
        <dbReference type="SAM" id="MobiDB-lite"/>
    </source>
</evidence>
<feature type="compositionally biased region" description="Polar residues" evidence="6">
    <location>
        <begin position="1322"/>
        <end position="1337"/>
    </location>
</feature>
<feature type="compositionally biased region" description="Polar residues" evidence="6">
    <location>
        <begin position="124"/>
        <end position="137"/>
    </location>
</feature>
<dbReference type="GO" id="GO:0007165">
    <property type="term" value="P:signal transduction"/>
    <property type="evidence" value="ECO:0007669"/>
    <property type="project" value="InterPro"/>
</dbReference>
<dbReference type="CDD" id="cd16635">
    <property type="entry name" value="mRING-HC-C3HC3D_PHRF1"/>
    <property type="match status" value="1"/>
</dbReference>
<dbReference type="PANTHER" id="PTHR12618">
    <property type="entry name" value="PHD AND RING FINGER DOMAIN-CONTAINING PROTEIN 1"/>
    <property type="match status" value="1"/>
</dbReference>
<feature type="region of interest" description="Disordered" evidence="6">
    <location>
        <begin position="1878"/>
        <end position="1917"/>
    </location>
</feature>
<feature type="compositionally biased region" description="Low complexity" evidence="6">
    <location>
        <begin position="1037"/>
        <end position="1056"/>
    </location>
</feature>
<feature type="compositionally biased region" description="Basic and acidic residues" evidence="6">
    <location>
        <begin position="1174"/>
        <end position="1198"/>
    </location>
</feature>
<dbReference type="SMART" id="SM00249">
    <property type="entry name" value="PHD"/>
    <property type="match status" value="1"/>
</dbReference>
<dbReference type="InterPro" id="IPR017907">
    <property type="entry name" value="Znf_RING_CS"/>
</dbReference>
<dbReference type="SMART" id="SM00314">
    <property type="entry name" value="RA"/>
    <property type="match status" value="1"/>
</dbReference>
<dbReference type="SUPFAM" id="SSF57850">
    <property type="entry name" value="RING/U-box"/>
    <property type="match status" value="1"/>
</dbReference>
<keyword evidence="3" id="KW-0862">Zinc</keyword>
<evidence type="ECO:0000256" key="2">
    <source>
        <dbReference type="ARBA" id="ARBA00022771"/>
    </source>
</evidence>